<keyword evidence="1" id="KW-0732">Signal</keyword>
<dbReference type="EMBL" id="LT598469">
    <property type="protein sequence ID" value="SCV00294.1"/>
    <property type="molecule type" value="Genomic_DNA"/>
</dbReference>
<dbReference type="Proteomes" id="UP000191024">
    <property type="component" value="Chromosome G"/>
</dbReference>
<name>A0A1G4K8C5_9SACH</name>
<gene>
    <name evidence="2" type="ORF">LAMI_0G04104G</name>
</gene>
<dbReference type="OrthoDB" id="5415592at2759"/>
<evidence type="ECO:0000313" key="3">
    <source>
        <dbReference type="Proteomes" id="UP000191024"/>
    </source>
</evidence>
<feature type="chain" id="PRO_5009236416" evidence="1">
    <location>
        <begin position="24"/>
        <end position="456"/>
    </location>
</feature>
<feature type="signal peptide" evidence="1">
    <location>
        <begin position="1"/>
        <end position="23"/>
    </location>
</feature>
<keyword evidence="3" id="KW-1185">Reference proteome</keyword>
<reference evidence="2 3" key="1">
    <citation type="submission" date="2016-03" db="EMBL/GenBank/DDBJ databases">
        <authorList>
            <person name="Devillers H."/>
        </authorList>
    </citation>
    <scope>NUCLEOTIDE SEQUENCE [LARGE SCALE GENOMIC DNA]</scope>
    <source>
        <strain evidence="2">CBS 11717</strain>
    </source>
</reference>
<evidence type="ECO:0000313" key="2">
    <source>
        <dbReference type="EMBL" id="SCV00294.1"/>
    </source>
</evidence>
<sequence length="456" mass="48452">MRNLSQTVIALGFLLRLFGLGLADSSVFNLTAIRAGSLLQYASVFASSSKLYLGVCDSPLQATITSQGQLRFADDSYAIVCDNGTIVQGNRDQGSFEFTISSGFVNYKGSSGFTAVALQGESANPQGKWIFATKGTSLQDLSILIRATVLNGGVAPDFDSIATPTSLTLTQPSSLSSMTTSTAKNPWNYMPSTFLTPVSSTSYTITSLTPPPQTVVAPVSFVTFEVSQQPHTRGSSRDNSDASQLPISASISTSLHSIRSMSITSWCQSSQQNPIYSRAPNETIPTFPSLVHPMETSILTNTSKFDTHLLSGARSTNSTSTSLLNSCLPVVVTRSNASLTEAFSTADTHARSMRNFTVPIHLLVTSSEMMLSTQQPTLQAGTPTSVTFPPPMNLSVNTSRADSLPTTASTSSIATRVSSSQFFSSNSVSQFRGSNIGIRIGLNNYISGLVLIAMLL</sequence>
<proteinExistence type="predicted"/>
<protein>
    <submittedName>
        <fullName evidence="2">LAMI_0G04104g1_1</fullName>
    </submittedName>
</protein>
<organism evidence="2 3">
    <name type="scientific">Lachancea mirantina</name>
    <dbReference type="NCBI Taxonomy" id="1230905"/>
    <lineage>
        <taxon>Eukaryota</taxon>
        <taxon>Fungi</taxon>
        <taxon>Dikarya</taxon>
        <taxon>Ascomycota</taxon>
        <taxon>Saccharomycotina</taxon>
        <taxon>Saccharomycetes</taxon>
        <taxon>Saccharomycetales</taxon>
        <taxon>Saccharomycetaceae</taxon>
        <taxon>Lachancea</taxon>
    </lineage>
</organism>
<evidence type="ECO:0000256" key="1">
    <source>
        <dbReference type="SAM" id="SignalP"/>
    </source>
</evidence>
<accession>A0A1G4K8C5</accession>
<dbReference type="AlphaFoldDB" id="A0A1G4K8C5"/>